<evidence type="ECO:0000256" key="2">
    <source>
        <dbReference type="ARBA" id="ARBA00002704"/>
    </source>
</evidence>
<dbReference type="InterPro" id="IPR023418">
    <property type="entry name" value="Thyroxine_BS"/>
</dbReference>
<comment type="subunit">
    <text evidence="4 7">Homotetramer.</text>
</comment>
<dbReference type="PANTHER" id="PTHR10395">
    <property type="entry name" value="URICASE AND TRANSTHYRETIN-RELATED"/>
    <property type="match status" value="1"/>
</dbReference>
<comment type="function">
    <text evidence="2">Catalyzes the hydrolysis of 5-hydroxyisourate (HIU) to 2-oxo-4-hydroxy-4-carboxy-5-ureidoimidazoline (OHCU).</text>
</comment>
<dbReference type="Pfam" id="PF00576">
    <property type="entry name" value="Transthyretin"/>
    <property type="match status" value="1"/>
</dbReference>
<dbReference type="EMBL" id="VBAN01000394">
    <property type="protein sequence ID" value="TMI78686.1"/>
    <property type="molecule type" value="Genomic_DNA"/>
</dbReference>
<evidence type="ECO:0000313" key="10">
    <source>
        <dbReference type="Proteomes" id="UP000318093"/>
    </source>
</evidence>
<dbReference type="SUPFAM" id="SSF49472">
    <property type="entry name" value="Transthyretin (synonym: prealbumin)"/>
    <property type="match status" value="1"/>
</dbReference>
<dbReference type="InterPro" id="IPR023416">
    <property type="entry name" value="Transthyretin/HIU_hydrolase_d"/>
</dbReference>
<protein>
    <recommendedName>
        <fullName evidence="7">5-hydroxyisourate hydrolase</fullName>
        <shortName evidence="7">HIU hydrolase</shortName>
        <shortName evidence="7">HIUHase</shortName>
        <ecNumber evidence="7">3.5.2.17</ecNumber>
    </recommendedName>
</protein>
<evidence type="ECO:0000313" key="9">
    <source>
        <dbReference type="EMBL" id="TMI78686.1"/>
    </source>
</evidence>
<accession>A0A537J6J8</accession>
<dbReference type="Proteomes" id="UP000318093">
    <property type="component" value="Unassembled WGS sequence"/>
</dbReference>
<keyword evidence="5 7" id="KW-0659">Purine metabolism</keyword>
<dbReference type="EC" id="3.5.2.17" evidence="7"/>
<gene>
    <name evidence="9" type="primary">uraH</name>
    <name evidence="9" type="ORF">E6H03_11655</name>
</gene>
<reference evidence="9 10" key="1">
    <citation type="journal article" date="2019" name="Nat. Microbiol.">
        <title>Mediterranean grassland soil C-N compound turnover is dependent on rainfall and depth, and is mediated by genomically divergent microorganisms.</title>
        <authorList>
            <person name="Diamond S."/>
            <person name="Andeer P.F."/>
            <person name="Li Z."/>
            <person name="Crits-Christoph A."/>
            <person name="Burstein D."/>
            <person name="Anantharaman K."/>
            <person name="Lane K.R."/>
            <person name="Thomas B.C."/>
            <person name="Pan C."/>
            <person name="Northen T.R."/>
            <person name="Banfield J.F."/>
        </authorList>
    </citation>
    <scope>NUCLEOTIDE SEQUENCE [LARGE SCALE GENOMIC DNA]</scope>
    <source>
        <strain evidence="9">NP_6</strain>
    </source>
</reference>
<comment type="similarity">
    <text evidence="3 7">Belongs to the transthyretin family. 5-hydroxyisourate hydrolase subfamily.</text>
</comment>
<organism evidence="9 10">
    <name type="scientific">Candidatus Segetimicrobium genomatis</name>
    <dbReference type="NCBI Taxonomy" id="2569760"/>
    <lineage>
        <taxon>Bacteria</taxon>
        <taxon>Bacillati</taxon>
        <taxon>Candidatus Sysuimicrobiota</taxon>
        <taxon>Candidatus Sysuimicrobiia</taxon>
        <taxon>Candidatus Sysuimicrobiales</taxon>
        <taxon>Candidatus Segetimicrobiaceae</taxon>
        <taxon>Candidatus Segetimicrobium</taxon>
    </lineage>
</organism>
<dbReference type="PANTHER" id="PTHR10395:SF7">
    <property type="entry name" value="5-HYDROXYISOURATE HYDROLASE"/>
    <property type="match status" value="1"/>
</dbReference>
<comment type="caution">
    <text evidence="9">The sequence shown here is derived from an EMBL/GenBank/DDBJ whole genome shotgun (WGS) entry which is preliminary data.</text>
</comment>
<sequence length="102" mass="11541">MSASISTHVLDTRRGAPARGLRVELFRKNVRLSARVTDADGRIADLAQAPLRPGTYRLVFRLGRRSGFFSRIEVEFVVADPRRHYHIPLLLAPYACMTYRGS</sequence>
<evidence type="ECO:0000256" key="1">
    <source>
        <dbReference type="ARBA" id="ARBA00001043"/>
    </source>
</evidence>
<evidence type="ECO:0000256" key="6">
    <source>
        <dbReference type="ARBA" id="ARBA00022801"/>
    </source>
</evidence>
<dbReference type="InterPro" id="IPR014306">
    <property type="entry name" value="Hydroxyisourate_hydrolase"/>
</dbReference>
<evidence type="ECO:0000256" key="3">
    <source>
        <dbReference type="ARBA" id="ARBA00009850"/>
    </source>
</evidence>
<dbReference type="PROSITE" id="PS00768">
    <property type="entry name" value="TRANSTHYRETIN_1"/>
    <property type="match status" value="1"/>
</dbReference>
<evidence type="ECO:0000259" key="8">
    <source>
        <dbReference type="Pfam" id="PF00576"/>
    </source>
</evidence>
<evidence type="ECO:0000256" key="7">
    <source>
        <dbReference type="RuleBase" id="RU361270"/>
    </source>
</evidence>
<dbReference type="GO" id="GO:0033971">
    <property type="term" value="F:hydroxyisourate hydrolase activity"/>
    <property type="evidence" value="ECO:0007669"/>
    <property type="project" value="UniProtKB-EC"/>
</dbReference>
<evidence type="ECO:0000256" key="4">
    <source>
        <dbReference type="ARBA" id="ARBA00011881"/>
    </source>
</evidence>
<dbReference type="Gene3D" id="2.60.40.180">
    <property type="entry name" value="Transthyretin/hydroxyisourate hydrolase domain"/>
    <property type="match status" value="1"/>
</dbReference>
<comment type="catalytic activity">
    <reaction evidence="1 7">
        <text>5-hydroxyisourate + H2O = 5-hydroxy-2-oxo-4-ureido-2,5-dihydro-1H-imidazole-5-carboxylate + H(+)</text>
        <dbReference type="Rhea" id="RHEA:23736"/>
        <dbReference type="ChEBI" id="CHEBI:15377"/>
        <dbReference type="ChEBI" id="CHEBI:15378"/>
        <dbReference type="ChEBI" id="CHEBI:18072"/>
        <dbReference type="ChEBI" id="CHEBI:58639"/>
        <dbReference type="EC" id="3.5.2.17"/>
    </reaction>
</comment>
<feature type="domain" description="Transthyretin/hydroxyisourate hydrolase" evidence="8">
    <location>
        <begin position="5"/>
        <end position="101"/>
    </location>
</feature>
<name>A0A537J6J8_9BACT</name>
<keyword evidence="6 7" id="KW-0378">Hydrolase</keyword>
<proteinExistence type="inferred from homology"/>
<dbReference type="InterPro" id="IPR036817">
    <property type="entry name" value="Transthyretin/HIU_hydrolase_sf"/>
</dbReference>
<dbReference type="NCBIfam" id="TIGR02962">
    <property type="entry name" value="hdxy_isourate"/>
    <property type="match status" value="1"/>
</dbReference>
<evidence type="ECO:0000256" key="5">
    <source>
        <dbReference type="ARBA" id="ARBA00022631"/>
    </source>
</evidence>
<dbReference type="GO" id="GO:0006144">
    <property type="term" value="P:purine nucleobase metabolic process"/>
    <property type="evidence" value="ECO:0007669"/>
    <property type="project" value="UniProtKB-KW"/>
</dbReference>
<dbReference type="AlphaFoldDB" id="A0A537J6J8"/>